<protein>
    <recommendedName>
        <fullName evidence="3">GNAT family N-acetyltransferase</fullName>
    </recommendedName>
</protein>
<proteinExistence type="predicted"/>
<name>A0A1I2IH85_9ACTN</name>
<dbReference type="InterPro" id="IPR016181">
    <property type="entry name" value="Acyl_CoA_acyltransferase"/>
</dbReference>
<organism evidence="1 2">
    <name type="scientific">Actinacidiphila alni</name>
    <dbReference type="NCBI Taxonomy" id="380248"/>
    <lineage>
        <taxon>Bacteria</taxon>
        <taxon>Bacillati</taxon>
        <taxon>Actinomycetota</taxon>
        <taxon>Actinomycetes</taxon>
        <taxon>Kitasatosporales</taxon>
        <taxon>Streptomycetaceae</taxon>
        <taxon>Actinacidiphila</taxon>
    </lineage>
</organism>
<sequence>MPAVEVSAVDLLRIASFRAAFARRQAERVIEIPGGAAVLNSAYAASHEHNQLVVDGSVAPDALPGLADRTLGHLPHRRISVLDDEFGVLCAPALRAAGYEHETELVMRHSGPAPAPDPAAETVAAEELRSAVLRQTRRWMPKAEEGVVHQLTDRRAARLRGADQVRFLAVRDGQGTVGAWADLYLDPVEGIAQIEEVVTATTHVRRGYADINLATAAHLAAGCPLLFLIADPDDWPRTWYARRGFTPIGRSHVFTRSATGA</sequence>
<evidence type="ECO:0008006" key="3">
    <source>
        <dbReference type="Google" id="ProtNLM"/>
    </source>
</evidence>
<dbReference type="RefSeq" id="WP_093715400.1">
    <property type="nucleotide sequence ID" value="NZ_FONG01000013.1"/>
</dbReference>
<dbReference type="Gene3D" id="3.40.630.30">
    <property type="match status" value="1"/>
</dbReference>
<evidence type="ECO:0000313" key="2">
    <source>
        <dbReference type="Proteomes" id="UP000199323"/>
    </source>
</evidence>
<evidence type="ECO:0000313" key="1">
    <source>
        <dbReference type="EMBL" id="SFF41000.1"/>
    </source>
</evidence>
<dbReference type="OrthoDB" id="5638018at2"/>
<dbReference type="Proteomes" id="UP000199323">
    <property type="component" value="Unassembled WGS sequence"/>
</dbReference>
<gene>
    <name evidence="1" type="ORF">SAMN05216251_113151</name>
</gene>
<dbReference type="AlphaFoldDB" id="A0A1I2IH85"/>
<keyword evidence="2" id="KW-1185">Reference proteome</keyword>
<dbReference type="EMBL" id="FONG01000013">
    <property type="protein sequence ID" value="SFF41000.1"/>
    <property type="molecule type" value="Genomic_DNA"/>
</dbReference>
<reference evidence="1 2" key="1">
    <citation type="submission" date="2016-10" db="EMBL/GenBank/DDBJ databases">
        <authorList>
            <person name="de Groot N.N."/>
        </authorList>
    </citation>
    <scope>NUCLEOTIDE SEQUENCE [LARGE SCALE GENOMIC DNA]</scope>
    <source>
        <strain evidence="1 2">CGMCC 4.3510</strain>
    </source>
</reference>
<dbReference type="SUPFAM" id="SSF55729">
    <property type="entry name" value="Acyl-CoA N-acyltransferases (Nat)"/>
    <property type="match status" value="1"/>
</dbReference>
<accession>A0A1I2IH85</accession>